<keyword evidence="4" id="KW-1185">Reference proteome</keyword>
<evidence type="ECO:0000259" key="2">
    <source>
        <dbReference type="Pfam" id="PF02698"/>
    </source>
</evidence>
<protein>
    <submittedName>
        <fullName evidence="3">Uncharacterized SAM-binding protein YcdF (DUF218 family)</fullName>
    </submittedName>
</protein>
<feature type="transmembrane region" description="Helical" evidence="1">
    <location>
        <begin position="21"/>
        <end position="40"/>
    </location>
</feature>
<feature type="domain" description="DUF218" evidence="2">
    <location>
        <begin position="116"/>
        <end position="262"/>
    </location>
</feature>
<dbReference type="InterPro" id="IPR014729">
    <property type="entry name" value="Rossmann-like_a/b/a_fold"/>
</dbReference>
<accession>A0A4R1XNV2</accession>
<dbReference type="PANTHER" id="PTHR30336">
    <property type="entry name" value="INNER MEMBRANE PROTEIN, PROBABLE PERMEASE"/>
    <property type="match status" value="1"/>
</dbReference>
<evidence type="ECO:0000313" key="4">
    <source>
        <dbReference type="Proteomes" id="UP000294963"/>
    </source>
</evidence>
<dbReference type="EMBL" id="SLVJ01000014">
    <property type="protein sequence ID" value="TCM65814.1"/>
    <property type="molecule type" value="Genomic_DNA"/>
</dbReference>
<comment type="caution">
    <text evidence="3">The sequence shown here is derived from an EMBL/GenBank/DDBJ whole genome shotgun (WGS) entry which is preliminary data.</text>
</comment>
<keyword evidence="1" id="KW-1133">Transmembrane helix</keyword>
<name>A0A4R1XNV2_ACICA</name>
<dbReference type="GO" id="GO:0005886">
    <property type="term" value="C:plasma membrane"/>
    <property type="evidence" value="ECO:0007669"/>
    <property type="project" value="TreeGrafter"/>
</dbReference>
<dbReference type="Gene3D" id="3.40.50.620">
    <property type="entry name" value="HUPs"/>
    <property type="match status" value="1"/>
</dbReference>
<dbReference type="GO" id="GO:0043164">
    <property type="term" value="P:Gram-negative-bacterium-type cell wall biogenesis"/>
    <property type="evidence" value="ECO:0007669"/>
    <property type="project" value="TreeGrafter"/>
</dbReference>
<dbReference type="InterPro" id="IPR051599">
    <property type="entry name" value="Cell_Envelope_Assoc"/>
</dbReference>
<dbReference type="PANTHER" id="PTHR30336:SF4">
    <property type="entry name" value="ENVELOPE BIOGENESIS FACTOR ELYC"/>
    <property type="match status" value="1"/>
</dbReference>
<keyword evidence="1" id="KW-0812">Transmembrane</keyword>
<dbReference type="Pfam" id="PF02698">
    <property type="entry name" value="DUF218"/>
    <property type="match status" value="1"/>
</dbReference>
<proteinExistence type="predicted"/>
<dbReference type="AlphaFoldDB" id="A0A4R1XNV2"/>
<reference evidence="3 4" key="1">
    <citation type="submission" date="2019-03" db="EMBL/GenBank/DDBJ databases">
        <title>Genomic analyses of the natural microbiome of Caenorhabditis elegans.</title>
        <authorList>
            <person name="Samuel B."/>
        </authorList>
    </citation>
    <scope>NUCLEOTIDE SEQUENCE [LARGE SCALE GENOMIC DNA]</scope>
    <source>
        <strain evidence="3 4">JUb89</strain>
    </source>
</reference>
<sequence length="273" mass="30182">MNIPPQAQTEAPSLLSNCLKFIMLIIGLVLLIDGAILLMYKKIHLGTLLPLLIGLVFCAYSLYGVQIKHFLKGHPKLSKLWRLGWAGFWLWAVSLMLFFIYLSCNIDDELPTQKVDAVIVLGSGISQGQASPTLALRLDRAAEVAALHPKALIIVSGGLDYGETRTEAEVMSDYLQHKFQIDANRIATEDQSTSTALNLKNSQPILAAHQLSPASSIAVVTSDFHTLRAQAIAQKQGYTQVISVSAETPLTTRYNAWLREYFAYMSGWLLSEY</sequence>
<evidence type="ECO:0000313" key="3">
    <source>
        <dbReference type="EMBL" id="TCM65814.1"/>
    </source>
</evidence>
<dbReference type="OrthoDB" id="9782395at2"/>
<dbReference type="GO" id="GO:0000270">
    <property type="term" value="P:peptidoglycan metabolic process"/>
    <property type="evidence" value="ECO:0007669"/>
    <property type="project" value="TreeGrafter"/>
</dbReference>
<dbReference type="CDD" id="cd06259">
    <property type="entry name" value="YdcF-like"/>
    <property type="match status" value="1"/>
</dbReference>
<gene>
    <name evidence="3" type="ORF">EC844_11451</name>
</gene>
<keyword evidence="1" id="KW-0472">Membrane</keyword>
<feature type="transmembrane region" description="Helical" evidence="1">
    <location>
        <begin position="83"/>
        <end position="102"/>
    </location>
</feature>
<dbReference type="Proteomes" id="UP000294963">
    <property type="component" value="Unassembled WGS sequence"/>
</dbReference>
<feature type="transmembrane region" description="Helical" evidence="1">
    <location>
        <begin position="46"/>
        <end position="63"/>
    </location>
</feature>
<evidence type="ECO:0000256" key="1">
    <source>
        <dbReference type="SAM" id="Phobius"/>
    </source>
</evidence>
<organism evidence="3 4">
    <name type="scientific">Acinetobacter calcoaceticus</name>
    <dbReference type="NCBI Taxonomy" id="471"/>
    <lineage>
        <taxon>Bacteria</taxon>
        <taxon>Pseudomonadati</taxon>
        <taxon>Pseudomonadota</taxon>
        <taxon>Gammaproteobacteria</taxon>
        <taxon>Moraxellales</taxon>
        <taxon>Moraxellaceae</taxon>
        <taxon>Acinetobacter</taxon>
        <taxon>Acinetobacter calcoaceticus/baumannii complex</taxon>
    </lineage>
</organism>
<dbReference type="InterPro" id="IPR003848">
    <property type="entry name" value="DUF218"/>
</dbReference>